<sequence length="183" mass="20770">MARLLLFLFFVAFMGFTAQAMLFGKLHGALPDPGQRIDSRNAILRKLFGKGEDMNKYEAEAFNWEDEYAPDFMPEEGNYNVLVRYALKLGTLRLKLTIGGNGAVLIFVDAESENSAPGRIGDQDNEKHAYKMARLLLFLFFLLHSWVSQLKQSSLESVPCQTLDKRLMPETPFSANFLQKPKI</sequence>
<comment type="caution">
    <text evidence="2">The sequence shown here is derived from an EMBL/GenBank/DDBJ whole genome shotgun (WGS) entry which is preliminary data.</text>
</comment>
<dbReference type="Proteomes" id="UP001159427">
    <property type="component" value="Unassembled WGS sequence"/>
</dbReference>
<organism evidence="2 3">
    <name type="scientific">Porites evermanni</name>
    <dbReference type="NCBI Taxonomy" id="104178"/>
    <lineage>
        <taxon>Eukaryota</taxon>
        <taxon>Metazoa</taxon>
        <taxon>Cnidaria</taxon>
        <taxon>Anthozoa</taxon>
        <taxon>Hexacorallia</taxon>
        <taxon>Scleractinia</taxon>
        <taxon>Fungiina</taxon>
        <taxon>Poritidae</taxon>
        <taxon>Porites</taxon>
    </lineage>
</organism>
<keyword evidence="1" id="KW-0732">Signal</keyword>
<feature type="signal peptide" evidence="1">
    <location>
        <begin position="1"/>
        <end position="20"/>
    </location>
</feature>
<accession>A0ABN8LSB8</accession>
<reference evidence="2 3" key="1">
    <citation type="submission" date="2022-05" db="EMBL/GenBank/DDBJ databases">
        <authorList>
            <consortium name="Genoscope - CEA"/>
            <person name="William W."/>
        </authorList>
    </citation>
    <scope>NUCLEOTIDE SEQUENCE [LARGE SCALE GENOMIC DNA]</scope>
</reference>
<name>A0ABN8LSB8_9CNID</name>
<dbReference type="EMBL" id="CALNXI010000093">
    <property type="protein sequence ID" value="CAH3018654.1"/>
    <property type="molecule type" value="Genomic_DNA"/>
</dbReference>
<evidence type="ECO:0000313" key="3">
    <source>
        <dbReference type="Proteomes" id="UP001159427"/>
    </source>
</evidence>
<gene>
    <name evidence="2" type="ORF">PEVE_00044258</name>
</gene>
<proteinExistence type="predicted"/>
<protein>
    <submittedName>
        <fullName evidence="2">Uncharacterized protein</fullName>
    </submittedName>
</protein>
<evidence type="ECO:0000313" key="2">
    <source>
        <dbReference type="EMBL" id="CAH3018654.1"/>
    </source>
</evidence>
<evidence type="ECO:0000256" key="1">
    <source>
        <dbReference type="SAM" id="SignalP"/>
    </source>
</evidence>
<feature type="chain" id="PRO_5045233854" evidence="1">
    <location>
        <begin position="21"/>
        <end position="183"/>
    </location>
</feature>
<keyword evidence="3" id="KW-1185">Reference proteome</keyword>